<evidence type="ECO:0000256" key="1">
    <source>
        <dbReference type="SAM" id="Phobius"/>
    </source>
</evidence>
<name>A0A4R6VDF8_9PSEU</name>
<dbReference type="RefSeq" id="WP_133827560.1">
    <property type="nucleotide sequence ID" value="NZ_BAABHR010000022.1"/>
</dbReference>
<gene>
    <name evidence="2" type="ORF">EV188_104511</name>
</gene>
<keyword evidence="1" id="KW-1133">Transmembrane helix</keyword>
<protein>
    <submittedName>
        <fullName evidence="2">Uncharacterized protein</fullName>
    </submittedName>
</protein>
<evidence type="ECO:0000313" key="2">
    <source>
        <dbReference type="EMBL" id="TDQ58764.1"/>
    </source>
</evidence>
<dbReference type="EMBL" id="SNYO01000004">
    <property type="protein sequence ID" value="TDQ58764.1"/>
    <property type="molecule type" value="Genomic_DNA"/>
</dbReference>
<dbReference type="Proteomes" id="UP000295705">
    <property type="component" value="Unassembled WGS sequence"/>
</dbReference>
<dbReference type="AlphaFoldDB" id="A0A4R6VDF8"/>
<proteinExistence type="predicted"/>
<feature type="transmembrane region" description="Helical" evidence="1">
    <location>
        <begin position="24"/>
        <end position="45"/>
    </location>
</feature>
<feature type="transmembrane region" description="Helical" evidence="1">
    <location>
        <begin position="52"/>
        <end position="74"/>
    </location>
</feature>
<accession>A0A4R6VDF8</accession>
<keyword evidence="1" id="KW-0812">Transmembrane</keyword>
<keyword evidence="3" id="KW-1185">Reference proteome</keyword>
<comment type="caution">
    <text evidence="2">The sequence shown here is derived from an EMBL/GenBank/DDBJ whole genome shotgun (WGS) entry which is preliminary data.</text>
</comment>
<evidence type="ECO:0000313" key="3">
    <source>
        <dbReference type="Proteomes" id="UP000295705"/>
    </source>
</evidence>
<keyword evidence="1" id="KW-0472">Membrane</keyword>
<reference evidence="2 3" key="1">
    <citation type="submission" date="2019-03" db="EMBL/GenBank/DDBJ databases">
        <title>Genomic Encyclopedia of Type Strains, Phase IV (KMG-IV): sequencing the most valuable type-strain genomes for metagenomic binning, comparative biology and taxonomic classification.</title>
        <authorList>
            <person name="Goeker M."/>
        </authorList>
    </citation>
    <scope>NUCLEOTIDE SEQUENCE [LARGE SCALE GENOMIC DNA]</scope>
    <source>
        <strain evidence="2 3">DSM 45775</strain>
    </source>
</reference>
<organism evidence="2 3">
    <name type="scientific">Actinomycetospora succinea</name>
    <dbReference type="NCBI Taxonomy" id="663603"/>
    <lineage>
        <taxon>Bacteria</taxon>
        <taxon>Bacillati</taxon>
        <taxon>Actinomycetota</taxon>
        <taxon>Actinomycetes</taxon>
        <taxon>Pseudonocardiales</taxon>
        <taxon>Pseudonocardiaceae</taxon>
        <taxon>Actinomycetospora</taxon>
    </lineage>
</organism>
<sequence length="90" mass="9813">MCLLILLLILGPRAVIVVWWLLAPVTWSVAFGGTLLLPILGFLILPWTTLMYVLVAPGGVVGVDFLWLALALFADIASHAGGNVYRRRRA</sequence>